<feature type="chain" id="PRO_5038691279" description="Lysyl oxidase" evidence="2">
    <location>
        <begin position="28"/>
        <end position="494"/>
    </location>
</feature>
<gene>
    <name evidence="3" type="ORF">H5V45_18275</name>
</gene>
<sequence length="494" mass="53522">MPRHPFRRAGRLAGVTAALALALPALALPLGSASASSGAQAAPDPASPLVLWAPQKVVTYSYGGEVWSDLGLRVIAQGAPFELWSTRPSYDQPIQTVWRSAGGDVALPAGVMKDFSGMAKFLKVEMRKVGSDQVRTSRRTACLNTWSERVRPDAPATSAYPRSCYYNPYTLGSVQGVEEGWAAPLVSVDRPLHLAPGRYAVTATITKAYARTFGLAPSDATRKFRLVVKKEGGESDYRPTGHASSVARPAAHEPTSASGGHRAPGSPVPDLRSLPAWGIQVSNSGRFLQFSATVWNGGDSPLVVDGFRREDEDEMDAYQYFFDGDGNQTGYQQVGHMHWDARTTHQHWHFEDFARYSLLRADKTEAVRSKKEAFCLANTDAVDQTVPNANWNPENTDLSTSCGDYGSLSIREVLASGWGDTYGQFRAGQSFNLDGLPNGKYYIAVIANPENRLVEGSTANNVSLRKVILGGKPGARTVRVPQVGVIEEPVYDGK</sequence>
<dbReference type="EMBL" id="JACKXE010000001">
    <property type="protein sequence ID" value="MBB6629280.1"/>
    <property type="molecule type" value="Genomic_DNA"/>
</dbReference>
<dbReference type="RefSeq" id="WP_185254249.1">
    <property type="nucleotide sequence ID" value="NZ_JACKXE010000001.1"/>
</dbReference>
<evidence type="ECO:0000313" key="4">
    <source>
        <dbReference type="Proteomes" id="UP000523955"/>
    </source>
</evidence>
<reference evidence="3 4" key="1">
    <citation type="submission" date="2020-08" db="EMBL/GenBank/DDBJ databases">
        <authorList>
            <person name="Seo M.-J."/>
        </authorList>
    </citation>
    <scope>NUCLEOTIDE SEQUENCE [LARGE SCALE GENOMIC DNA]</scope>
    <source>
        <strain evidence="3 4">KIGAM211</strain>
    </source>
</reference>
<dbReference type="GO" id="GO:0016641">
    <property type="term" value="F:oxidoreductase activity, acting on the CH-NH2 group of donors, oxygen as acceptor"/>
    <property type="evidence" value="ECO:0007669"/>
    <property type="project" value="InterPro"/>
</dbReference>
<dbReference type="InterPro" id="IPR001695">
    <property type="entry name" value="Lysyl_oxidase"/>
</dbReference>
<comment type="caution">
    <text evidence="3">The sequence shown here is derived from an EMBL/GenBank/DDBJ whole genome shotgun (WGS) entry which is preliminary data.</text>
</comment>
<dbReference type="Proteomes" id="UP000523955">
    <property type="component" value="Unassembled WGS sequence"/>
</dbReference>
<evidence type="ECO:0000313" key="3">
    <source>
        <dbReference type="EMBL" id="MBB6629280.1"/>
    </source>
</evidence>
<keyword evidence="4" id="KW-1185">Reference proteome</keyword>
<accession>A0A7X0VC99</accession>
<name>A0A7X0VC99_9ACTN</name>
<protein>
    <recommendedName>
        <fullName evidence="5">Lysyl oxidase</fullName>
    </recommendedName>
</protein>
<evidence type="ECO:0000256" key="1">
    <source>
        <dbReference type="SAM" id="MobiDB-lite"/>
    </source>
</evidence>
<evidence type="ECO:0000256" key="2">
    <source>
        <dbReference type="SAM" id="SignalP"/>
    </source>
</evidence>
<dbReference type="GO" id="GO:0005507">
    <property type="term" value="F:copper ion binding"/>
    <property type="evidence" value="ECO:0007669"/>
    <property type="project" value="InterPro"/>
</dbReference>
<feature type="signal peptide" evidence="2">
    <location>
        <begin position="1"/>
        <end position="27"/>
    </location>
</feature>
<dbReference type="Pfam" id="PF01186">
    <property type="entry name" value="Lysyl_oxidase"/>
    <property type="match status" value="1"/>
</dbReference>
<evidence type="ECO:0008006" key="5">
    <source>
        <dbReference type="Google" id="ProtNLM"/>
    </source>
</evidence>
<proteinExistence type="predicted"/>
<feature type="region of interest" description="Disordered" evidence="1">
    <location>
        <begin position="233"/>
        <end position="269"/>
    </location>
</feature>
<dbReference type="AlphaFoldDB" id="A0A7X0VC99"/>
<organism evidence="3 4">
    <name type="scientific">Nocardioides luti</name>
    <dbReference type="NCBI Taxonomy" id="2761101"/>
    <lineage>
        <taxon>Bacteria</taxon>
        <taxon>Bacillati</taxon>
        <taxon>Actinomycetota</taxon>
        <taxon>Actinomycetes</taxon>
        <taxon>Propionibacteriales</taxon>
        <taxon>Nocardioidaceae</taxon>
        <taxon>Nocardioides</taxon>
    </lineage>
</organism>
<keyword evidence="2" id="KW-0732">Signal</keyword>